<dbReference type="RefSeq" id="WP_098734799.1">
    <property type="nucleotide sequence ID" value="NZ_PDKW01000037.1"/>
</dbReference>
<reference evidence="6" key="1">
    <citation type="submission" date="2017-10" db="EMBL/GenBank/DDBJ databases">
        <authorList>
            <person name="Kravchenko I.K."/>
            <person name="Grouzdev D.S."/>
        </authorList>
    </citation>
    <scope>NUCLEOTIDE SEQUENCE [LARGE SCALE GENOMIC DNA]</scope>
    <source>
        <strain evidence="6">B2</strain>
    </source>
</reference>
<dbReference type="GO" id="GO:0045881">
    <property type="term" value="P:positive regulation of sporulation resulting in formation of a cellular spore"/>
    <property type="evidence" value="ECO:0007669"/>
    <property type="project" value="TreeGrafter"/>
</dbReference>
<accession>A0A2B8BLH9</accession>
<dbReference type="NCBIfam" id="TIGR00180">
    <property type="entry name" value="parB_part"/>
    <property type="match status" value="1"/>
</dbReference>
<dbReference type="GO" id="GO:0003677">
    <property type="term" value="F:DNA binding"/>
    <property type="evidence" value="ECO:0007669"/>
    <property type="project" value="InterPro"/>
</dbReference>
<feature type="compositionally biased region" description="Polar residues" evidence="3">
    <location>
        <begin position="14"/>
        <end position="23"/>
    </location>
</feature>
<feature type="region of interest" description="Disordered" evidence="3">
    <location>
        <begin position="1"/>
        <end position="26"/>
    </location>
</feature>
<dbReference type="EMBL" id="PDKW01000037">
    <property type="protein sequence ID" value="PGH58801.1"/>
    <property type="molecule type" value="Genomic_DNA"/>
</dbReference>
<feature type="domain" description="ParB-like N-terminal" evidence="4">
    <location>
        <begin position="43"/>
        <end position="130"/>
    </location>
</feature>
<dbReference type="GO" id="GO:0005694">
    <property type="term" value="C:chromosome"/>
    <property type="evidence" value="ECO:0007669"/>
    <property type="project" value="TreeGrafter"/>
</dbReference>
<comment type="caution">
    <text evidence="5">The sequence shown here is derived from an EMBL/GenBank/DDBJ whole genome shotgun (WGS) entry which is preliminary data.</text>
</comment>
<dbReference type="PANTHER" id="PTHR33375">
    <property type="entry name" value="CHROMOSOME-PARTITIONING PROTEIN PARB-RELATED"/>
    <property type="match status" value="1"/>
</dbReference>
<dbReference type="Gene3D" id="3.90.1530.30">
    <property type="match status" value="1"/>
</dbReference>
<evidence type="ECO:0000259" key="4">
    <source>
        <dbReference type="SMART" id="SM00470"/>
    </source>
</evidence>
<proteinExistence type="inferred from homology"/>
<dbReference type="AlphaFoldDB" id="A0A2B8BLH9"/>
<sequence>MAKGIPRSNMGLITKSSDQSSASPVRLDSNALTGKAVPFERPFACDIGLVVTNPDQPRKIFREEDLASLAASLDRHGLKQPIGVQQQGNGEYLLVWGERRWRAARSLGWPTITAVLTAGDPLEVALVENVQRVDLSPFEQSDALQGLKERHGYTDEALAGIVGKDRSMISKLLRLQSLPGVIRKEYAEHEPTLRFLLTLSRAASEASALAMWTQWKSSDGQGTPDPDGEPPQRKSAAEDGEGSTPSPADSSPEMALSALPQRVFRVLNRAQETISAMVEKPRPLTDEDWQRLMRMRSLIDTLLEQRKA</sequence>
<name>A0A2B8BLH9_9PROT</name>
<organism evidence="5 6">
    <name type="scientific">Azospirillum palustre</name>
    <dbReference type="NCBI Taxonomy" id="2044885"/>
    <lineage>
        <taxon>Bacteria</taxon>
        <taxon>Pseudomonadati</taxon>
        <taxon>Pseudomonadota</taxon>
        <taxon>Alphaproteobacteria</taxon>
        <taxon>Rhodospirillales</taxon>
        <taxon>Azospirillaceae</taxon>
        <taxon>Azospirillum</taxon>
    </lineage>
</organism>
<evidence type="ECO:0000256" key="1">
    <source>
        <dbReference type="ARBA" id="ARBA00006295"/>
    </source>
</evidence>
<keyword evidence="2" id="KW-0159">Chromosome partition</keyword>
<evidence type="ECO:0000256" key="3">
    <source>
        <dbReference type="SAM" id="MobiDB-lite"/>
    </source>
</evidence>
<keyword evidence="6" id="KW-1185">Reference proteome</keyword>
<dbReference type="Proteomes" id="UP000225379">
    <property type="component" value="Unassembled WGS sequence"/>
</dbReference>
<dbReference type="Pfam" id="PF02195">
    <property type="entry name" value="ParB_N"/>
    <property type="match status" value="1"/>
</dbReference>
<dbReference type="InterPro" id="IPR036086">
    <property type="entry name" value="ParB/Sulfiredoxin_sf"/>
</dbReference>
<dbReference type="GO" id="GO:0007059">
    <property type="term" value="P:chromosome segregation"/>
    <property type="evidence" value="ECO:0007669"/>
    <property type="project" value="UniProtKB-KW"/>
</dbReference>
<dbReference type="InterPro" id="IPR004437">
    <property type="entry name" value="ParB/RepB/Spo0J"/>
</dbReference>
<dbReference type="SUPFAM" id="SSF110849">
    <property type="entry name" value="ParB/Sulfiredoxin"/>
    <property type="match status" value="1"/>
</dbReference>
<comment type="similarity">
    <text evidence="1">Belongs to the ParB family.</text>
</comment>
<feature type="region of interest" description="Disordered" evidence="3">
    <location>
        <begin position="215"/>
        <end position="253"/>
    </location>
</feature>
<evidence type="ECO:0000256" key="2">
    <source>
        <dbReference type="ARBA" id="ARBA00022829"/>
    </source>
</evidence>
<gene>
    <name evidence="5" type="ORF">CRT60_02055</name>
</gene>
<dbReference type="OrthoDB" id="9802051at2"/>
<evidence type="ECO:0000313" key="6">
    <source>
        <dbReference type="Proteomes" id="UP000225379"/>
    </source>
</evidence>
<protein>
    <submittedName>
        <fullName evidence="5">Chromosome partitioning protein</fullName>
    </submittedName>
</protein>
<dbReference type="Gene3D" id="1.10.10.2830">
    <property type="match status" value="1"/>
</dbReference>
<dbReference type="InterPro" id="IPR003115">
    <property type="entry name" value="ParB_N"/>
</dbReference>
<dbReference type="PANTHER" id="PTHR33375:SF1">
    <property type="entry name" value="CHROMOSOME-PARTITIONING PROTEIN PARB-RELATED"/>
    <property type="match status" value="1"/>
</dbReference>
<evidence type="ECO:0000313" key="5">
    <source>
        <dbReference type="EMBL" id="PGH58801.1"/>
    </source>
</evidence>
<dbReference type="InterPro" id="IPR041468">
    <property type="entry name" value="HTH_ParB/Spo0J"/>
</dbReference>
<dbReference type="Pfam" id="PF17762">
    <property type="entry name" value="HTH_ParB"/>
    <property type="match status" value="1"/>
</dbReference>
<dbReference type="InterPro" id="IPR050336">
    <property type="entry name" value="Chromosome_partition/occlusion"/>
</dbReference>
<dbReference type="SMART" id="SM00470">
    <property type="entry name" value="ParB"/>
    <property type="match status" value="1"/>
</dbReference>